<dbReference type="EMBL" id="JACJMO010000012">
    <property type="protein sequence ID" value="MBM6857780.1"/>
    <property type="molecule type" value="Genomic_DNA"/>
</dbReference>
<sequence length="71" mass="7660">MSKLAKILVTVGVVFLFFIITIPITAGIKSSGSSPTFINLILLMGLIGGIKAIWKSEKKDNNDNDTPVLQK</sequence>
<keyword evidence="1" id="KW-0812">Transmembrane</keyword>
<proteinExistence type="predicted"/>
<feature type="transmembrane region" description="Helical" evidence="1">
    <location>
        <begin position="34"/>
        <end position="54"/>
    </location>
</feature>
<evidence type="ECO:0000313" key="2">
    <source>
        <dbReference type="EMBL" id="MBM6857780.1"/>
    </source>
</evidence>
<keyword evidence="3" id="KW-1185">Reference proteome</keyword>
<gene>
    <name evidence="2" type="ORF">H6D15_09255</name>
</gene>
<feature type="transmembrane region" description="Helical" evidence="1">
    <location>
        <begin position="7"/>
        <end position="28"/>
    </location>
</feature>
<organism evidence="2 3">
    <name type="scientific">Caecibacteroides pullorum</name>
    <dbReference type="NCBI Taxonomy" id="2725562"/>
    <lineage>
        <taxon>Bacteria</taxon>
        <taxon>Pseudomonadati</taxon>
        <taxon>Bacteroidota</taxon>
        <taxon>Bacteroidia</taxon>
        <taxon>Bacteroidales</taxon>
        <taxon>Bacteroidaceae</taxon>
        <taxon>Caecibacteroides</taxon>
    </lineage>
</organism>
<dbReference type="AlphaFoldDB" id="A0AA40ZUL5"/>
<accession>A0AA40ZUL5</accession>
<keyword evidence="1" id="KW-0472">Membrane</keyword>
<comment type="caution">
    <text evidence="2">The sequence shown here is derived from an EMBL/GenBank/DDBJ whole genome shotgun (WGS) entry which is preliminary data.</text>
</comment>
<reference evidence="2 3" key="1">
    <citation type="journal article" date="2021" name="Sci. Rep.">
        <title>The distribution of antibiotic resistance genes in chicken gut microbiota commensals.</title>
        <authorList>
            <person name="Juricova H."/>
            <person name="Matiasovicova J."/>
            <person name="Kubasova T."/>
            <person name="Cejkova D."/>
            <person name="Rychlik I."/>
        </authorList>
    </citation>
    <scope>NUCLEOTIDE SEQUENCE [LARGE SCALE GENOMIC DNA]</scope>
    <source>
        <strain evidence="2 3">An421</strain>
    </source>
</reference>
<protein>
    <submittedName>
        <fullName evidence="2">Uncharacterized protein</fullName>
    </submittedName>
</protein>
<keyword evidence="1" id="KW-1133">Transmembrane helix</keyword>
<dbReference type="Proteomes" id="UP000698924">
    <property type="component" value="Unassembled WGS sequence"/>
</dbReference>
<evidence type="ECO:0000313" key="3">
    <source>
        <dbReference type="Proteomes" id="UP000698924"/>
    </source>
</evidence>
<dbReference type="RefSeq" id="WP_204970291.1">
    <property type="nucleotide sequence ID" value="NZ_JAAZTS010000007.1"/>
</dbReference>
<name>A0AA40ZUL5_9BACT</name>
<evidence type="ECO:0000256" key="1">
    <source>
        <dbReference type="SAM" id="Phobius"/>
    </source>
</evidence>